<protein>
    <submittedName>
        <fullName evidence="1">Uncharacterized protein</fullName>
    </submittedName>
</protein>
<organism evidence="1 2">
    <name type="scientific">Micromonospora zhanjiangensis</name>
    <dbReference type="NCBI Taxonomy" id="1522057"/>
    <lineage>
        <taxon>Bacteria</taxon>
        <taxon>Bacillati</taxon>
        <taxon>Actinomycetota</taxon>
        <taxon>Actinomycetes</taxon>
        <taxon>Micromonosporales</taxon>
        <taxon>Micromonosporaceae</taxon>
        <taxon>Micromonospora</taxon>
    </lineage>
</organism>
<sequence length="40" mass="4200">MDWQSYGSFLVFAVVTCNPSPAGVLVGGGGGGDCWRRSKH</sequence>
<proteinExistence type="predicted"/>
<reference evidence="2" key="1">
    <citation type="journal article" date="2019" name="Int. J. Syst. Evol. Microbiol.">
        <title>The Global Catalogue of Microorganisms (GCM) 10K type strain sequencing project: providing services to taxonomists for standard genome sequencing and annotation.</title>
        <authorList>
            <consortium name="The Broad Institute Genomics Platform"/>
            <consortium name="The Broad Institute Genome Sequencing Center for Infectious Disease"/>
            <person name="Wu L."/>
            <person name="Ma J."/>
        </authorList>
    </citation>
    <scope>NUCLEOTIDE SEQUENCE [LARGE SCALE GENOMIC DNA]</scope>
    <source>
        <strain evidence="2">2902at01</strain>
    </source>
</reference>
<accession>A0ABV8KUR8</accession>
<dbReference type="RefSeq" id="WP_377551517.1">
    <property type="nucleotide sequence ID" value="NZ_JBHSBN010000028.1"/>
</dbReference>
<name>A0ABV8KUR8_9ACTN</name>
<dbReference type="EMBL" id="JBHSBN010000028">
    <property type="protein sequence ID" value="MFC4109739.1"/>
    <property type="molecule type" value="Genomic_DNA"/>
</dbReference>
<keyword evidence="2" id="KW-1185">Reference proteome</keyword>
<comment type="caution">
    <text evidence="1">The sequence shown here is derived from an EMBL/GenBank/DDBJ whole genome shotgun (WGS) entry which is preliminary data.</text>
</comment>
<evidence type="ECO:0000313" key="2">
    <source>
        <dbReference type="Proteomes" id="UP001595868"/>
    </source>
</evidence>
<dbReference type="Proteomes" id="UP001595868">
    <property type="component" value="Unassembled WGS sequence"/>
</dbReference>
<gene>
    <name evidence="1" type="ORF">ACFOX0_27895</name>
</gene>
<evidence type="ECO:0000313" key="1">
    <source>
        <dbReference type="EMBL" id="MFC4109739.1"/>
    </source>
</evidence>